<dbReference type="InterPro" id="IPR001254">
    <property type="entry name" value="Trypsin_dom"/>
</dbReference>
<keyword evidence="2" id="KW-0645">Protease</keyword>
<dbReference type="PROSITE" id="PS00134">
    <property type="entry name" value="TRYPSIN_HIS"/>
    <property type="match status" value="1"/>
</dbReference>
<comment type="caution">
    <text evidence="5">The sequence shown here is derived from an EMBL/GenBank/DDBJ whole genome shotgun (WGS) entry which is preliminary data.</text>
</comment>
<evidence type="ECO:0000313" key="5">
    <source>
        <dbReference type="EMBL" id="MDG0817478.1"/>
    </source>
</evidence>
<dbReference type="EMBL" id="JANRMI010000004">
    <property type="protein sequence ID" value="MDG0817478.1"/>
    <property type="molecule type" value="Genomic_DNA"/>
</dbReference>
<dbReference type="InterPro" id="IPR043504">
    <property type="entry name" value="Peptidase_S1_PA_chymotrypsin"/>
</dbReference>
<keyword evidence="2" id="KW-0720">Serine protease</keyword>
<dbReference type="InterPro" id="IPR009003">
    <property type="entry name" value="Peptidase_S1_PA"/>
</dbReference>
<dbReference type="InterPro" id="IPR001314">
    <property type="entry name" value="Peptidase_S1A"/>
</dbReference>
<reference evidence="5" key="1">
    <citation type="submission" date="2022-08" db="EMBL/GenBank/DDBJ databases">
        <title>Novel Bdellovibrio Species Isolated from Svalbard: Designation Bdellovibrio svalbardensis.</title>
        <authorList>
            <person name="Mitchell R.J."/>
            <person name="Choi S.Y."/>
        </authorList>
    </citation>
    <scope>NUCLEOTIDE SEQUENCE</scope>
    <source>
        <strain evidence="5">PAP01</strain>
    </source>
</reference>
<name>A0ABT6DKT6_9BACT</name>
<protein>
    <submittedName>
        <fullName evidence="5">Trypsin-like serine protease</fullName>
        <ecNumber evidence="5">3.4.21.-</ecNumber>
    </submittedName>
</protein>
<dbReference type="SMART" id="SM00020">
    <property type="entry name" value="Tryp_SPc"/>
    <property type="match status" value="1"/>
</dbReference>
<sequence>MKASLIGITGTLALSLSFLTACSGGGSSNANDNVEAQNCEVSGSSYGIIGGNTLASNTPLSESTVMVIHLKGEDAAICTGTLIDDDKVLTAAHCTSRDSSEKTIIAFSNNVTCVSRAIKRTARPVIAQEIHPSYRYGWERPENATNDLAVLKFSGSVPAGYKVRPLPSASYDATKATEIVMSGYGRTDEDNGDSTGTLRFTTASPSRLKKSFYMKYVKQEFTVDKTIVVEQPYNGVCSGDSGGPLYAKDANGLTLIGVTSMVADVNSERRADMRVCHGIGLFVDVRAQLDWIEKSMRALN</sequence>
<dbReference type="EC" id="3.4.21.-" evidence="5"/>
<evidence type="ECO:0000313" key="6">
    <source>
        <dbReference type="Proteomes" id="UP001152321"/>
    </source>
</evidence>
<dbReference type="InterPro" id="IPR018114">
    <property type="entry name" value="TRYPSIN_HIS"/>
</dbReference>
<keyword evidence="1" id="KW-1015">Disulfide bond</keyword>
<dbReference type="Pfam" id="PF00089">
    <property type="entry name" value="Trypsin"/>
    <property type="match status" value="1"/>
</dbReference>
<dbReference type="Proteomes" id="UP001152321">
    <property type="component" value="Unassembled WGS sequence"/>
</dbReference>
<dbReference type="InterPro" id="IPR051333">
    <property type="entry name" value="CLIP_Serine_Protease"/>
</dbReference>
<evidence type="ECO:0000256" key="1">
    <source>
        <dbReference type="ARBA" id="ARBA00023157"/>
    </source>
</evidence>
<dbReference type="Gene3D" id="2.40.10.10">
    <property type="entry name" value="Trypsin-like serine proteases"/>
    <property type="match status" value="1"/>
</dbReference>
<proteinExistence type="predicted"/>
<dbReference type="GO" id="GO:0016787">
    <property type="term" value="F:hydrolase activity"/>
    <property type="evidence" value="ECO:0007669"/>
    <property type="project" value="UniProtKB-KW"/>
</dbReference>
<feature type="domain" description="Peptidase S1" evidence="4">
    <location>
        <begin position="48"/>
        <end position="297"/>
    </location>
</feature>
<dbReference type="PANTHER" id="PTHR24260">
    <property type="match status" value="1"/>
</dbReference>
<evidence type="ECO:0000259" key="4">
    <source>
        <dbReference type="PROSITE" id="PS50240"/>
    </source>
</evidence>
<evidence type="ECO:0000256" key="2">
    <source>
        <dbReference type="RuleBase" id="RU363034"/>
    </source>
</evidence>
<feature type="chain" id="PRO_5045489626" evidence="3">
    <location>
        <begin position="24"/>
        <end position="300"/>
    </location>
</feature>
<dbReference type="RefSeq" id="WP_277578951.1">
    <property type="nucleotide sequence ID" value="NZ_JANRMI010000004.1"/>
</dbReference>
<evidence type="ECO:0000256" key="3">
    <source>
        <dbReference type="SAM" id="SignalP"/>
    </source>
</evidence>
<organism evidence="5 6">
    <name type="scientific">Bdellovibrio svalbardensis</name>
    <dbReference type="NCBI Taxonomy" id="2972972"/>
    <lineage>
        <taxon>Bacteria</taxon>
        <taxon>Pseudomonadati</taxon>
        <taxon>Bdellovibrionota</taxon>
        <taxon>Bdellovibrionia</taxon>
        <taxon>Bdellovibrionales</taxon>
        <taxon>Pseudobdellovibrionaceae</taxon>
        <taxon>Bdellovibrio</taxon>
    </lineage>
</organism>
<dbReference type="PROSITE" id="PS51257">
    <property type="entry name" value="PROKAR_LIPOPROTEIN"/>
    <property type="match status" value="1"/>
</dbReference>
<dbReference type="PROSITE" id="PS50240">
    <property type="entry name" value="TRYPSIN_DOM"/>
    <property type="match status" value="1"/>
</dbReference>
<dbReference type="PRINTS" id="PR00722">
    <property type="entry name" value="CHYMOTRYPSIN"/>
</dbReference>
<keyword evidence="6" id="KW-1185">Reference proteome</keyword>
<feature type="signal peptide" evidence="3">
    <location>
        <begin position="1"/>
        <end position="23"/>
    </location>
</feature>
<dbReference type="InterPro" id="IPR033116">
    <property type="entry name" value="TRYPSIN_SER"/>
</dbReference>
<dbReference type="PANTHER" id="PTHR24260:SF136">
    <property type="entry name" value="GH08193P-RELATED"/>
    <property type="match status" value="1"/>
</dbReference>
<dbReference type="PROSITE" id="PS00135">
    <property type="entry name" value="TRYPSIN_SER"/>
    <property type="match status" value="1"/>
</dbReference>
<keyword evidence="3" id="KW-0732">Signal</keyword>
<accession>A0ABT6DKT6</accession>
<keyword evidence="2 5" id="KW-0378">Hydrolase</keyword>
<gene>
    <name evidence="5" type="ORF">NWE73_13935</name>
</gene>
<dbReference type="SUPFAM" id="SSF50494">
    <property type="entry name" value="Trypsin-like serine proteases"/>
    <property type="match status" value="1"/>
</dbReference>